<dbReference type="SUPFAM" id="SSF51905">
    <property type="entry name" value="FAD/NAD(P)-binding domain"/>
    <property type="match status" value="1"/>
</dbReference>
<dbReference type="PANTHER" id="PTHR42887:SF2">
    <property type="entry name" value="OS12G0638800 PROTEIN"/>
    <property type="match status" value="1"/>
</dbReference>
<gene>
    <name evidence="2" type="ORF">MNB_SM-4-1668</name>
</gene>
<dbReference type="EMBL" id="FPHF01000066">
    <property type="protein sequence ID" value="SFV62310.1"/>
    <property type="molecule type" value="Genomic_DNA"/>
</dbReference>
<reference evidence="2" key="1">
    <citation type="submission" date="2016-10" db="EMBL/GenBank/DDBJ databases">
        <authorList>
            <person name="de Groot N.N."/>
        </authorList>
    </citation>
    <scope>NUCLEOTIDE SEQUENCE</scope>
</reference>
<proteinExistence type="predicted"/>
<accession>A0A1W1C8W8</accession>
<dbReference type="Gene3D" id="3.50.50.60">
    <property type="entry name" value="FAD/NAD(P)-binding domain"/>
    <property type="match status" value="1"/>
</dbReference>
<dbReference type="PANTHER" id="PTHR42887">
    <property type="entry name" value="OS12G0638800 PROTEIN"/>
    <property type="match status" value="1"/>
</dbReference>
<dbReference type="AlphaFoldDB" id="A0A1W1C8W8"/>
<organism evidence="2">
    <name type="scientific">hydrothermal vent metagenome</name>
    <dbReference type="NCBI Taxonomy" id="652676"/>
    <lineage>
        <taxon>unclassified sequences</taxon>
        <taxon>metagenomes</taxon>
        <taxon>ecological metagenomes</taxon>
    </lineage>
</organism>
<name>A0A1W1C8W8_9ZZZZ</name>
<evidence type="ECO:0000259" key="1">
    <source>
        <dbReference type="Pfam" id="PF03486"/>
    </source>
</evidence>
<feature type="domain" description="RsdA/BaiN/AoA(So)-like Rossmann fold-like" evidence="1">
    <location>
        <begin position="1"/>
        <end position="39"/>
    </location>
</feature>
<protein>
    <submittedName>
        <fullName evidence="2">HI0933-like protein</fullName>
    </submittedName>
</protein>
<dbReference type="Pfam" id="PF03486">
    <property type="entry name" value="HI0933_like"/>
    <property type="match status" value="1"/>
</dbReference>
<dbReference type="InterPro" id="IPR036188">
    <property type="entry name" value="FAD/NAD-bd_sf"/>
</dbReference>
<dbReference type="InterPro" id="IPR004792">
    <property type="entry name" value="BaiN-like"/>
</dbReference>
<dbReference type="InterPro" id="IPR057661">
    <property type="entry name" value="RsdA/BaiN/AoA(So)_Rossmann"/>
</dbReference>
<evidence type="ECO:0000313" key="2">
    <source>
        <dbReference type="EMBL" id="SFV62310.1"/>
    </source>
</evidence>
<sequence>MMSKKQKKLYFVGEVLDVVGRRGGYNFAFAWSSAYLAANNITK</sequence>